<dbReference type="EMBL" id="BNCP01000007">
    <property type="protein sequence ID" value="GIL75661.1"/>
    <property type="molecule type" value="Genomic_DNA"/>
</dbReference>
<keyword evidence="3" id="KW-1185">Reference proteome</keyword>
<protein>
    <submittedName>
        <fullName evidence="2">Uncharacterized protein</fullName>
    </submittedName>
</protein>
<comment type="caution">
    <text evidence="2">The sequence shown here is derived from an EMBL/GenBank/DDBJ whole genome shotgun (WGS) entry which is preliminary data.</text>
</comment>
<feature type="compositionally biased region" description="Basic and acidic residues" evidence="1">
    <location>
        <begin position="1"/>
        <end position="13"/>
    </location>
</feature>
<accession>A0A8J4C964</accession>
<evidence type="ECO:0000256" key="1">
    <source>
        <dbReference type="SAM" id="MobiDB-lite"/>
    </source>
</evidence>
<feature type="non-terminal residue" evidence="2">
    <location>
        <position position="128"/>
    </location>
</feature>
<evidence type="ECO:0000313" key="2">
    <source>
        <dbReference type="EMBL" id="GIL75661.1"/>
    </source>
</evidence>
<feature type="compositionally biased region" description="Pro residues" evidence="1">
    <location>
        <begin position="20"/>
        <end position="35"/>
    </location>
</feature>
<gene>
    <name evidence="2" type="ORF">Vretifemale_5407</name>
</gene>
<proteinExistence type="predicted"/>
<feature type="region of interest" description="Disordered" evidence="1">
    <location>
        <begin position="1"/>
        <end position="43"/>
    </location>
</feature>
<evidence type="ECO:0000313" key="3">
    <source>
        <dbReference type="Proteomes" id="UP000747110"/>
    </source>
</evidence>
<dbReference type="Proteomes" id="UP000747110">
    <property type="component" value="Unassembled WGS sequence"/>
</dbReference>
<sequence>MHEDTITNDHDLYRTMMSSAPPPLRLPSRPPPPVRPVQHHRPDPKLLGLFKDKALATVTCCHEHYDSAFQHLAPQTAAVRGARTDDILSRPSTRSREACEGTESACCMQAQTICAPNPVFLAASSREP</sequence>
<reference evidence="2" key="1">
    <citation type="journal article" date="2021" name="Proc. Natl. Acad. Sci. U.S.A.">
        <title>Three genomes in the algal genus Volvox reveal the fate of a haploid sex-determining region after a transition to homothallism.</title>
        <authorList>
            <person name="Yamamoto K."/>
            <person name="Hamaji T."/>
            <person name="Kawai-Toyooka H."/>
            <person name="Matsuzaki R."/>
            <person name="Takahashi F."/>
            <person name="Nishimura Y."/>
            <person name="Kawachi M."/>
            <person name="Noguchi H."/>
            <person name="Minakuchi Y."/>
            <person name="Umen J.G."/>
            <person name="Toyoda A."/>
            <person name="Nozaki H."/>
        </authorList>
    </citation>
    <scope>NUCLEOTIDE SEQUENCE</scope>
    <source>
        <strain evidence="2">NIES-3786</strain>
    </source>
</reference>
<dbReference type="AlphaFoldDB" id="A0A8J4C964"/>
<name>A0A8J4C964_9CHLO</name>
<organism evidence="2 3">
    <name type="scientific">Volvox reticuliferus</name>
    <dbReference type="NCBI Taxonomy" id="1737510"/>
    <lineage>
        <taxon>Eukaryota</taxon>
        <taxon>Viridiplantae</taxon>
        <taxon>Chlorophyta</taxon>
        <taxon>core chlorophytes</taxon>
        <taxon>Chlorophyceae</taxon>
        <taxon>CS clade</taxon>
        <taxon>Chlamydomonadales</taxon>
        <taxon>Volvocaceae</taxon>
        <taxon>Volvox</taxon>
    </lineage>
</organism>